<keyword evidence="1" id="KW-0732">Signal</keyword>
<evidence type="ECO:0000313" key="2">
    <source>
        <dbReference type="EMBL" id="ABZ71446.1"/>
    </source>
</evidence>
<dbReference type="OrthoDB" id="7644867at2"/>
<sequence precursor="true">MKRPLAWLSGVCLMAGPLAGHAADYRFEAVSPNLTRGVATTIMVKVTPVEPARIMPRLSARDATVSLTSGRGTAVFPAFFEPSLDYDQLRFRADLPMTGDWVLAFTLQPVGEPTKAANVNLKVADPPRAAVPSPATGPVRPPR</sequence>
<gene>
    <name evidence="2" type="ordered locus">Caul_2319</name>
</gene>
<accession>B0SUX7</accession>
<evidence type="ECO:0008006" key="3">
    <source>
        <dbReference type="Google" id="ProtNLM"/>
    </source>
</evidence>
<dbReference type="AlphaFoldDB" id="B0SUX7"/>
<organism evidence="2">
    <name type="scientific">Caulobacter sp. (strain K31)</name>
    <dbReference type="NCBI Taxonomy" id="366602"/>
    <lineage>
        <taxon>Bacteria</taxon>
        <taxon>Pseudomonadati</taxon>
        <taxon>Pseudomonadota</taxon>
        <taxon>Alphaproteobacteria</taxon>
        <taxon>Caulobacterales</taxon>
        <taxon>Caulobacteraceae</taxon>
        <taxon>Caulobacter</taxon>
    </lineage>
</organism>
<protein>
    <recommendedName>
        <fullName evidence="3">YtkA-like domain-containing protein</fullName>
    </recommendedName>
</protein>
<reference evidence="2" key="1">
    <citation type="submission" date="2008-01" db="EMBL/GenBank/DDBJ databases">
        <title>Complete sequence of chromosome of Caulobacter sp. K31.</title>
        <authorList>
            <consortium name="US DOE Joint Genome Institute"/>
            <person name="Copeland A."/>
            <person name="Lucas S."/>
            <person name="Lapidus A."/>
            <person name="Barry K."/>
            <person name="Glavina del Rio T."/>
            <person name="Dalin E."/>
            <person name="Tice H."/>
            <person name="Pitluck S."/>
            <person name="Bruce D."/>
            <person name="Goodwin L."/>
            <person name="Thompson L.S."/>
            <person name="Brettin T."/>
            <person name="Detter J.C."/>
            <person name="Han C."/>
            <person name="Schmutz J."/>
            <person name="Larimer F."/>
            <person name="Land M."/>
            <person name="Hauser L."/>
            <person name="Kyrpides N."/>
            <person name="Kim E."/>
            <person name="Stephens C."/>
            <person name="Richardson P."/>
        </authorList>
    </citation>
    <scope>NUCLEOTIDE SEQUENCE [LARGE SCALE GENOMIC DNA]</scope>
    <source>
        <strain evidence="2">K31</strain>
    </source>
</reference>
<dbReference type="EMBL" id="CP000927">
    <property type="protein sequence ID" value="ABZ71446.1"/>
    <property type="molecule type" value="Genomic_DNA"/>
</dbReference>
<dbReference type="HOGENOM" id="CLU_1802610_0_0_5"/>
<proteinExistence type="predicted"/>
<dbReference type="KEGG" id="cak:Caul_2319"/>
<feature type="chain" id="PRO_5002753115" description="YtkA-like domain-containing protein" evidence="1">
    <location>
        <begin position="23"/>
        <end position="143"/>
    </location>
</feature>
<evidence type="ECO:0000256" key="1">
    <source>
        <dbReference type="SAM" id="SignalP"/>
    </source>
</evidence>
<dbReference type="STRING" id="366602.Caul_2319"/>
<name>B0SUX7_CAUSK</name>
<feature type="signal peptide" evidence="1">
    <location>
        <begin position="1"/>
        <end position="22"/>
    </location>
</feature>